<organism evidence="1 2">
    <name type="scientific">Sphaerodactylus townsendi</name>
    <dbReference type="NCBI Taxonomy" id="933632"/>
    <lineage>
        <taxon>Eukaryota</taxon>
        <taxon>Metazoa</taxon>
        <taxon>Chordata</taxon>
        <taxon>Craniata</taxon>
        <taxon>Vertebrata</taxon>
        <taxon>Euteleostomi</taxon>
        <taxon>Lepidosauria</taxon>
        <taxon>Squamata</taxon>
        <taxon>Bifurcata</taxon>
        <taxon>Gekkota</taxon>
        <taxon>Sphaerodactylidae</taxon>
        <taxon>Sphaerodactylus</taxon>
    </lineage>
</organism>
<dbReference type="EMBL" id="CM037628">
    <property type="protein sequence ID" value="KAH7996166.1"/>
    <property type="molecule type" value="Genomic_DNA"/>
</dbReference>
<reference evidence="1" key="1">
    <citation type="submission" date="2021-08" db="EMBL/GenBank/DDBJ databases">
        <title>The first chromosome-level gecko genome reveals the dynamic sex chromosomes of Neotropical dwarf geckos (Sphaerodactylidae: Sphaerodactylus).</title>
        <authorList>
            <person name="Pinto B.J."/>
            <person name="Keating S.E."/>
            <person name="Gamble T."/>
        </authorList>
    </citation>
    <scope>NUCLEOTIDE SEQUENCE</scope>
    <source>
        <strain evidence="1">TG3544</strain>
    </source>
</reference>
<evidence type="ECO:0000313" key="1">
    <source>
        <dbReference type="EMBL" id="KAH7996166.1"/>
    </source>
</evidence>
<dbReference type="Proteomes" id="UP000827872">
    <property type="component" value="Linkage Group LG15"/>
</dbReference>
<gene>
    <name evidence="1" type="ORF">K3G42_002141</name>
</gene>
<keyword evidence="2" id="KW-1185">Reference proteome</keyword>
<accession>A0ACB8EU55</accession>
<evidence type="ECO:0000313" key="2">
    <source>
        <dbReference type="Proteomes" id="UP000827872"/>
    </source>
</evidence>
<proteinExistence type="predicted"/>
<protein>
    <submittedName>
        <fullName evidence="1">Uncharacterized protein</fullName>
    </submittedName>
</protein>
<sequence length="107" mass="11927">MSFIKRFPSCSSIYLNRNVIDRLGHHSGQEKCPVYLKEQTQSLNFCIGCHWTFCIALFLPQYICFSYPRATARTERGAQASGQSAVLRGRAPMGNLASIPALEIPST</sequence>
<name>A0ACB8EU55_9SAUR</name>
<comment type="caution">
    <text evidence="1">The sequence shown here is derived from an EMBL/GenBank/DDBJ whole genome shotgun (WGS) entry which is preliminary data.</text>
</comment>